<feature type="domain" description="Membrane transport protein MMPL" evidence="9">
    <location>
        <begin position="49"/>
        <end position="103"/>
    </location>
</feature>
<evidence type="ECO:0000313" key="11">
    <source>
        <dbReference type="Proteomes" id="UP001500897"/>
    </source>
</evidence>
<dbReference type="InterPro" id="IPR050545">
    <property type="entry name" value="Mycobact_MmpL"/>
</dbReference>
<feature type="transmembrane region" description="Helical" evidence="8">
    <location>
        <begin position="20"/>
        <end position="38"/>
    </location>
</feature>
<keyword evidence="6 8" id="KW-0472">Membrane</keyword>
<evidence type="ECO:0000256" key="6">
    <source>
        <dbReference type="ARBA" id="ARBA00023136"/>
    </source>
</evidence>
<feature type="compositionally biased region" description="Low complexity" evidence="7">
    <location>
        <begin position="117"/>
        <end position="130"/>
    </location>
</feature>
<feature type="region of interest" description="Disordered" evidence="7">
    <location>
        <begin position="103"/>
        <end position="182"/>
    </location>
</feature>
<proteinExistence type="inferred from homology"/>
<keyword evidence="4 8" id="KW-0812">Transmembrane</keyword>
<evidence type="ECO:0000256" key="3">
    <source>
        <dbReference type="ARBA" id="ARBA00022475"/>
    </source>
</evidence>
<feature type="transmembrane region" description="Helical" evidence="8">
    <location>
        <begin position="50"/>
        <end position="78"/>
    </location>
</feature>
<feature type="region of interest" description="Disordered" evidence="7">
    <location>
        <begin position="194"/>
        <end position="218"/>
    </location>
</feature>
<keyword evidence="3" id="KW-1003">Cell membrane</keyword>
<dbReference type="Proteomes" id="UP001500897">
    <property type="component" value="Unassembled WGS sequence"/>
</dbReference>
<sequence>MAAGAAGGRPLLRAVVAPLALSYAAALGISAFSFAHVFRVEGQDRAFPILAATFAVLGTLPVVGFAEIGFAVALGALLDTLVVRSVLVTALTADLDHRTWWPGRLARAGPGSPPPTGAGRPTGAEGRPAGWPASGIGNGKPFRNAPEAISRMPRFPRSAGERSRTAHPAHPSVPGTYPGGDLACSRLVASGPNCAGCARRTASRSKGSPDNSATARAT</sequence>
<dbReference type="Pfam" id="PF03176">
    <property type="entry name" value="MMPL"/>
    <property type="match status" value="1"/>
</dbReference>
<comment type="subcellular location">
    <subcellularLocation>
        <location evidence="1">Cell membrane</location>
        <topology evidence="1">Multi-pass membrane protein</topology>
    </subcellularLocation>
</comment>
<comment type="similarity">
    <text evidence="2">Belongs to the resistance-nodulation-cell division (RND) (TC 2.A.6) family. MmpL subfamily.</text>
</comment>
<dbReference type="PANTHER" id="PTHR33406:SF6">
    <property type="entry name" value="MEMBRANE PROTEIN YDGH-RELATED"/>
    <property type="match status" value="1"/>
</dbReference>
<evidence type="ECO:0000256" key="1">
    <source>
        <dbReference type="ARBA" id="ARBA00004651"/>
    </source>
</evidence>
<dbReference type="PANTHER" id="PTHR33406">
    <property type="entry name" value="MEMBRANE PROTEIN MJ1562-RELATED"/>
    <property type="match status" value="1"/>
</dbReference>
<evidence type="ECO:0000256" key="4">
    <source>
        <dbReference type="ARBA" id="ARBA00022692"/>
    </source>
</evidence>
<evidence type="ECO:0000313" key="10">
    <source>
        <dbReference type="EMBL" id="GAA2094904.1"/>
    </source>
</evidence>
<evidence type="ECO:0000256" key="5">
    <source>
        <dbReference type="ARBA" id="ARBA00022989"/>
    </source>
</evidence>
<evidence type="ECO:0000256" key="2">
    <source>
        <dbReference type="ARBA" id="ARBA00010157"/>
    </source>
</evidence>
<name>A0ABN2WLE4_9ACTN</name>
<dbReference type="EMBL" id="BAAANS010000012">
    <property type="protein sequence ID" value="GAA2094904.1"/>
    <property type="molecule type" value="Genomic_DNA"/>
</dbReference>
<accession>A0ABN2WLE4</accession>
<evidence type="ECO:0000256" key="8">
    <source>
        <dbReference type="SAM" id="Phobius"/>
    </source>
</evidence>
<keyword evidence="5 8" id="KW-1133">Transmembrane helix</keyword>
<organism evidence="10 11">
    <name type="scientific">Kitasatospora saccharophila</name>
    <dbReference type="NCBI Taxonomy" id="407973"/>
    <lineage>
        <taxon>Bacteria</taxon>
        <taxon>Bacillati</taxon>
        <taxon>Actinomycetota</taxon>
        <taxon>Actinomycetes</taxon>
        <taxon>Kitasatosporales</taxon>
        <taxon>Streptomycetaceae</taxon>
        <taxon>Kitasatospora</taxon>
    </lineage>
</organism>
<evidence type="ECO:0000259" key="9">
    <source>
        <dbReference type="Pfam" id="PF03176"/>
    </source>
</evidence>
<gene>
    <name evidence="10" type="ORF">GCM10009759_22690</name>
</gene>
<keyword evidence="11" id="KW-1185">Reference proteome</keyword>
<comment type="caution">
    <text evidence="10">The sequence shown here is derived from an EMBL/GenBank/DDBJ whole genome shotgun (WGS) entry which is preliminary data.</text>
</comment>
<reference evidence="11" key="1">
    <citation type="journal article" date="2019" name="Int. J. Syst. Evol. Microbiol.">
        <title>The Global Catalogue of Microorganisms (GCM) 10K type strain sequencing project: providing services to taxonomists for standard genome sequencing and annotation.</title>
        <authorList>
            <consortium name="The Broad Institute Genomics Platform"/>
            <consortium name="The Broad Institute Genome Sequencing Center for Infectious Disease"/>
            <person name="Wu L."/>
            <person name="Ma J."/>
        </authorList>
    </citation>
    <scope>NUCLEOTIDE SEQUENCE [LARGE SCALE GENOMIC DNA]</scope>
    <source>
        <strain evidence="11">JCM 14559</strain>
    </source>
</reference>
<dbReference type="InterPro" id="IPR004869">
    <property type="entry name" value="MMPL_dom"/>
</dbReference>
<evidence type="ECO:0000256" key="7">
    <source>
        <dbReference type="SAM" id="MobiDB-lite"/>
    </source>
</evidence>
<protein>
    <recommendedName>
        <fullName evidence="9">Membrane transport protein MMPL domain-containing protein</fullName>
    </recommendedName>
</protein>
<feature type="compositionally biased region" description="Polar residues" evidence="7">
    <location>
        <begin position="204"/>
        <end position="218"/>
    </location>
</feature>